<feature type="compositionally biased region" description="Pro residues" evidence="1">
    <location>
        <begin position="17"/>
        <end position="28"/>
    </location>
</feature>
<dbReference type="InterPro" id="IPR019481">
    <property type="entry name" value="TFIIIC_triple_barrel"/>
</dbReference>
<evidence type="ECO:0000313" key="4">
    <source>
        <dbReference type="Proteomes" id="UP000236305"/>
    </source>
</evidence>
<sequence length="446" mass="49155">MSSAFPTSVAAASASADPPPLILQPPPEAENEDDWEYEYSSTETETYYMTVDLSIPQFARRWRPIPASTRGGHQHKSWTQPSQRKRPAMTHHRLDSDEEDKDDDLPEPEDDDEEDEELEDEQGQGGTSRQHPEAAGHDGDGGGGGGGGGGTGKDAFPESEEPAVDEIQILDLHTEHPLFGYRNRIFKGSWSRVLGTELLFADQTPDHRGRRLPCLRSLPGDVDLLAASWARMATTEMKVAPKHVADQGPDRFRDIKLRHGIRIPVWGDKTGERKIQTRFLEDLMALKLKKKEKDDVTVYAQAPAYRDRLSAIPRVRRGGWKGAGRRAGGDGAADDDDEGARKRRKPLPSGRPKADGRKNRVRWHARGRGRGKGAIAGGQAVMDRPELLMDNGENSDEELSTPTPDKWSDLEGTFRIEGHDDDVEMAEAGGNANAVDAPEGEGSRQA</sequence>
<accession>A0AA44WDK8</accession>
<feature type="compositionally biased region" description="Basic and acidic residues" evidence="1">
    <location>
        <begin position="130"/>
        <end position="140"/>
    </location>
</feature>
<proteinExistence type="predicted"/>
<dbReference type="Pfam" id="PF10419">
    <property type="entry name" value="TFIIIC_sub6"/>
    <property type="match status" value="1"/>
</dbReference>
<dbReference type="Proteomes" id="UP000236305">
    <property type="component" value="Unassembled WGS sequence"/>
</dbReference>
<reference evidence="3 4" key="1">
    <citation type="submission" date="2017-12" db="EMBL/GenBank/DDBJ databases">
        <title>Comparative genomics yields insights into virulence evolution of Verticillium dahliae.</title>
        <authorList>
            <person name="Fan R."/>
            <person name="Armitage A.D."/>
            <person name="Cascant-Lopez E."/>
            <person name="Sobczyk M."/>
            <person name="Cockerton H.M."/>
            <person name="Harrison R.J."/>
        </authorList>
    </citation>
    <scope>NUCLEOTIDE SEQUENCE [LARGE SCALE GENOMIC DNA]</scope>
    <source>
        <strain evidence="3 4">12008</strain>
    </source>
</reference>
<organism evidence="3 4">
    <name type="scientific">Verticillium dahliae</name>
    <name type="common">Verticillium wilt</name>
    <dbReference type="NCBI Taxonomy" id="27337"/>
    <lineage>
        <taxon>Eukaryota</taxon>
        <taxon>Fungi</taxon>
        <taxon>Dikarya</taxon>
        <taxon>Ascomycota</taxon>
        <taxon>Pezizomycotina</taxon>
        <taxon>Sordariomycetes</taxon>
        <taxon>Hypocreomycetidae</taxon>
        <taxon>Glomerellales</taxon>
        <taxon>Plectosphaerellaceae</taxon>
        <taxon>Verticillium</taxon>
    </lineage>
</organism>
<feature type="domain" description="Transcription factor TFIIIC triple barrel" evidence="2">
    <location>
        <begin position="42"/>
        <end position="239"/>
    </location>
</feature>
<feature type="region of interest" description="Disordered" evidence="1">
    <location>
        <begin position="1"/>
        <end position="41"/>
    </location>
</feature>
<protein>
    <recommendedName>
        <fullName evidence="2">Transcription factor TFIIIC triple barrel domain-containing protein</fullName>
    </recommendedName>
</protein>
<dbReference type="Gene3D" id="2.60.40.4370">
    <property type="match status" value="1"/>
</dbReference>
<feature type="region of interest" description="Disordered" evidence="1">
    <location>
        <begin position="319"/>
        <end position="411"/>
    </location>
</feature>
<evidence type="ECO:0000313" key="3">
    <source>
        <dbReference type="EMBL" id="PNH29622.1"/>
    </source>
</evidence>
<feature type="compositionally biased region" description="Basic residues" evidence="1">
    <location>
        <begin position="359"/>
        <end position="371"/>
    </location>
</feature>
<evidence type="ECO:0000256" key="1">
    <source>
        <dbReference type="SAM" id="MobiDB-lite"/>
    </source>
</evidence>
<gene>
    <name evidence="3" type="ORF">BJF96_g7019</name>
</gene>
<name>A0AA44WDK8_VERDA</name>
<feature type="compositionally biased region" description="Acidic residues" evidence="1">
    <location>
        <begin position="96"/>
        <end position="122"/>
    </location>
</feature>
<dbReference type="EMBL" id="MPSH01000025">
    <property type="protein sequence ID" value="PNH29622.1"/>
    <property type="molecule type" value="Genomic_DNA"/>
</dbReference>
<evidence type="ECO:0000259" key="2">
    <source>
        <dbReference type="Pfam" id="PF10419"/>
    </source>
</evidence>
<feature type="compositionally biased region" description="Low complexity" evidence="1">
    <location>
        <begin position="1"/>
        <end position="16"/>
    </location>
</feature>
<dbReference type="AlphaFoldDB" id="A0AA44WDK8"/>
<feature type="compositionally biased region" description="Gly residues" evidence="1">
    <location>
        <begin position="320"/>
        <end position="331"/>
    </location>
</feature>
<comment type="caution">
    <text evidence="3">The sequence shown here is derived from an EMBL/GenBank/DDBJ whole genome shotgun (WGS) entry which is preliminary data.</text>
</comment>
<feature type="compositionally biased region" description="Gly residues" evidence="1">
    <location>
        <begin position="141"/>
        <end position="152"/>
    </location>
</feature>
<feature type="region of interest" description="Disordered" evidence="1">
    <location>
        <begin position="62"/>
        <end position="158"/>
    </location>
</feature>